<dbReference type="KEGG" id="dli:dnl_31360"/>
<dbReference type="AlphaFoldDB" id="A0A975B8J1"/>
<accession>A0A975B8J1</accession>
<organism evidence="1 2">
    <name type="scientific">Desulfonema limicola</name>
    <dbReference type="NCBI Taxonomy" id="45656"/>
    <lineage>
        <taxon>Bacteria</taxon>
        <taxon>Pseudomonadati</taxon>
        <taxon>Thermodesulfobacteriota</taxon>
        <taxon>Desulfobacteria</taxon>
        <taxon>Desulfobacterales</taxon>
        <taxon>Desulfococcaceae</taxon>
        <taxon>Desulfonema</taxon>
    </lineage>
</organism>
<reference evidence="1" key="1">
    <citation type="journal article" date="2021" name="Microb. Physiol.">
        <title>Proteogenomic Insights into the Physiology of Marine, Sulfate-Reducing, Filamentous Desulfonema limicola and Desulfonema magnum.</title>
        <authorList>
            <person name="Schnaars V."/>
            <person name="Wohlbrand L."/>
            <person name="Scheve S."/>
            <person name="Hinrichs C."/>
            <person name="Reinhardt R."/>
            <person name="Rabus R."/>
        </authorList>
    </citation>
    <scope>NUCLEOTIDE SEQUENCE</scope>
    <source>
        <strain evidence="1">5ac10</strain>
    </source>
</reference>
<dbReference type="RefSeq" id="WP_207692391.1">
    <property type="nucleotide sequence ID" value="NZ_CP061799.1"/>
</dbReference>
<dbReference type="EMBL" id="CP061799">
    <property type="protein sequence ID" value="QTA80823.1"/>
    <property type="molecule type" value="Genomic_DNA"/>
</dbReference>
<keyword evidence="2" id="KW-1185">Reference proteome</keyword>
<name>A0A975B8J1_9BACT</name>
<sequence>MVENHYNINTDNVKYKRTIVTVTTKINKKATYMPNDKAVMLNGFHTETVRVRNNEALVYLGALLR</sequence>
<evidence type="ECO:0000313" key="1">
    <source>
        <dbReference type="EMBL" id="QTA80823.1"/>
    </source>
</evidence>
<proteinExistence type="predicted"/>
<protein>
    <submittedName>
        <fullName evidence="1">Uncharacterized protein</fullName>
    </submittedName>
</protein>
<dbReference type="Proteomes" id="UP000663720">
    <property type="component" value="Chromosome"/>
</dbReference>
<gene>
    <name evidence="1" type="ORF">dnl_31360</name>
</gene>
<evidence type="ECO:0000313" key="2">
    <source>
        <dbReference type="Proteomes" id="UP000663720"/>
    </source>
</evidence>